<feature type="binding site" evidence="3">
    <location>
        <position position="171"/>
    </location>
    <ligand>
        <name>Cu cation</name>
        <dbReference type="ChEBI" id="CHEBI:23378"/>
    </ligand>
</feature>
<accession>A0A2G4YPC8</accession>
<dbReference type="Pfam" id="PF02630">
    <property type="entry name" value="SCO1-SenC"/>
    <property type="match status" value="1"/>
</dbReference>
<dbReference type="FunFam" id="3.40.30.10:FF:000013">
    <property type="entry name" value="Blast:Protein SCO1 homolog, mitochondrial"/>
    <property type="match status" value="1"/>
</dbReference>
<keyword evidence="3" id="KW-0479">Metal-binding</keyword>
<evidence type="ECO:0000313" key="8">
    <source>
        <dbReference type="Proteomes" id="UP000229730"/>
    </source>
</evidence>
<keyword evidence="5" id="KW-0472">Membrane</keyword>
<keyword evidence="8" id="KW-1185">Reference proteome</keyword>
<dbReference type="InterPro" id="IPR013766">
    <property type="entry name" value="Thioredoxin_domain"/>
</dbReference>
<evidence type="ECO:0000259" key="6">
    <source>
        <dbReference type="PROSITE" id="PS51352"/>
    </source>
</evidence>
<dbReference type="CDD" id="cd02968">
    <property type="entry name" value="SCO"/>
    <property type="match status" value="1"/>
</dbReference>
<dbReference type="SUPFAM" id="SSF52833">
    <property type="entry name" value="Thioredoxin-like"/>
    <property type="match status" value="1"/>
</dbReference>
<proteinExistence type="inferred from homology"/>
<protein>
    <submittedName>
        <fullName evidence="7">SCO family protein</fullName>
    </submittedName>
</protein>
<dbReference type="EMBL" id="PDEM01000025">
    <property type="protein sequence ID" value="PHZ84155.1"/>
    <property type="molecule type" value="Genomic_DNA"/>
</dbReference>
<gene>
    <name evidence="7" type="ORF">CRD36_13235</name>
</gene>
<evidence type="ECO:0000313" key="7">
    <source>
        <dbReference type="EMBL" id="PHZ84155.1"/>
    </source>
</evidence>
<keyword evidence="4" id="KW-1015">Disulfide bond</keyword>
<dbReference type="PANTHER" id="PTHR12151">
    <property type="entry name" value="ELECTRON TRANSPORT PROTIN SCO1/SENC FAMILY MEMBER"/>
    <property type="match status" value="1"/>
</dbReference>
<dbReference type="InParanoid" id="A0A2G4YPC8"/>
<organism evidence="7 8">
    <name type="scientific">Paremcibacter congregatus</name>
    <dbReference type="NCBI Taxonomy" id="2043170"/>
    <lineage>
        <taxon>Bacteria</taxon>
        <taxon>Pseudomonadati</taxon>
        <taxon>Pseudomonadota</taxon>
        <taxon>Alphaproteobacteria</taxon>
        <taxon>Emcibacterales</taxon>
        <taxon>Emcibacteraceae</taxon>
        <taxon>Paremcibacter</taxon>
    </lineage>
</organism>
<feature type="transmembrane region" description="Helical" evidence="5">
    <location>
        <begin position="6"/>
        <end position="25"/>
    </location>
</feature>
<evidence type="ECO:0000256" key="2">
    <source>
        <dbReference type="ARBA" id="ARBA00023008"/>
    </source>
</evidence>
<keyword evidence="5" id="KW-1133">Transmembrane helix</keyword>
<dbReference type="Gene3D" id="3.40.30.10">
    <property type="entry name" value="Glutaredoxin"/>
    <property type="match status" value="1"/>
</dbReference>
<sequence length="206" mass="22835">MPKSKLIILPTILMAAILALLLVFYPGLFTGEKPRTALENTKALIGGPFSLTDHHGKTVTEADFKGKYMLIYFGYTYCPDVCPTELQIMADALDRVPPETLAEVVPLFISVDPARDSIEILAQYAPAFHPNMVGLTGTPDQVKTVKKAYRVYSAIDKVEEGADPQAYLVSHTSYTYLMDRNGEYVTHFTSQTDPEVMAKRLQDIIG</sequence>
<evidence type="ECO:0000256" key="4">
    <source>
        <dbReference type="PIRSR" id="PIRSR603782-2"/>
    </source>
</evidence>
<dbReference type="InterPro" id="IPR036249">
    <property type="entry name" value="Thioredoxin-like_sf"/>
</dbReference>
<reference evidence="7 8" key="1">
    <citation type="submission" date="2017-10" db="EMBL/GenBank/DDBJ databases">
        <title>Frigbacter circumglobatus gen. nov. sp. nov., isolated from sediment cultured in situ.</title>
        <authorList>
            <person name="Zhao Z."/>
        </authorList>
    </citation>
    <scope>NUCLEOTIDE SEQUENCE [LARGE SCALE GENOMIC DNA]</scope>
    <source>
        <strain evidence="7 8">ZYL</strain>
    </source>
</reference>
<feature type="disulfide bond" description="Redox-active" evidence="4">
    <location>
        <begin position="78"/>
        <end position="82"/>
    </location>
</feature>
<dbReference type="PROSITE" id="PS51352">
    <property type="entry name" value="THIOREDOXIN_2"/>
    <property type="match status" value="1"/>
</dbReference>
<feature type="domain" description="Thioredoxin" evidence="6">
    <location>
        <begin position="40"/>
        <end position="206"/>
    </location>
</feature>
<comment type="similarity">
    <text evidence="1">Belongs to the SCO1/2 family.</text>
</comment>
<comment type="caution">
    <text evidence="7">The sequence shown here is derived from an EMBL/GenBank/DDBJ whole genome shotgun (WGS) entry which is preliminary data.</text>
</comment>
<dbReference type="GO" id="GO:0046872">
    <property type="term" value="F:metal ion binding"/>
    <property type="evidence" value="ECO:0007669"/>
    <property type="project" value="UniProtKB-KW"/>
</dbReference>
<keyword evidence="5" id="KW-0812">Transmembrane</keyword>
<name>A0A2G4YPC8_9PROT</name>
<evidence type="ECO:0000256" key="1">
    <source>
        <dbReference type="ARBA" id="ARBA00010996"/>
    </source>
</evidence>
<evidence type="ECO:0000256" key="5">
    <source>
        <dbReference type="SAM" id="Phobius"/>
    </source>
</evidence>
<dbReference type="AlphaFoldDB" id="A0A2G4YPC8"/>
<dbReference type="Proteomes" id="UP000229730">
    <property type="component" value="Unassembled WGS sequence"/>
</dbReference>
<evidence type="ECO:0000256" key="3">
    <source>
        <dbReference type="PIRSR" id="PIRSR603782-1"/>
    </source>
</evidence>
<feature type="binding site" evidence="3">
    <location>
        <position position="78"/>
    </location>
    <ligand>
        <name>Cu cation</name>
        <dbReference type="ChEBI" id="CHEBI:23378"/>
    </ligand>
</feature>
<dbReference type="InterPro" id="IPR003782">
    <property type="entry name" value="SCO1/SenC"/>
</dbReference>
<dbReference type="PANTHER" id="PTHR12151:SF25">
    <property type="entry name" value="LINALOOL DEHYDRATASE_ISOMERASE DOMAIN-CONTAINING PROTEIN"/>
    <property type="match status" value="1"/>
</dbReference>
<dbReference type="OrthoDB" id="9790194at2"/>
<feature type="binding site" evidence="3">
    <location>
        <position position="82"/>
    </location>
    <ligand>
        <name>Cu cation</name>
        <dbReference type="ChEBI" id="CHEBI:23378"/>
    </ligand>
</feature>
<keyword evidence="2 3" id="KW-0186">Copper</keyword>
<dbReference type="RefSeq" id="WP_099474031.1">
    <property type="nucleotide sequence ID" value="NZ_CAXBMK010000002.1"/>
</dbReference>